<dbReference type="eggNOG" id="ENOG5032VZQ">
    <property type="taxonomic scope" value="Bacteria"/>
</dbReference>
<sequence precursor="true">MFSRGEVMISSRNARAPLNLGMACLMALGLGACGSFGGFGGFGGSQPAEMAEPAPLPEVPATIRADEIVGRWGLASFQNPADRARTEKAALSQCRNPYVIGAGSSGGVIMHLADQATPQELRLKGSAGGKNYIGPAGPIGEQDREIVSFDGRVLVTRFLDKDAAVRYGNMVYVRCSPRA</sequence>
<gene>
    <name evidence="1" type="ordered locus">RPD_4125</name>
</gene>
<dbReference type="PROSITE" id="PS51257">
    <property type="entry name" value="PROKAR_LIPOPROTEIN"/>
    <property type="match status" value="1"/>
</dbReference>
<proteinExistence type="predicted"/>
<name>Q130Z5_RHOPS</name>
<dbReference type="STRING" id="316057.RPD_4125"/>
<reference evidence="1 2" key="1">
    <citation type="submission" date="2006-03" db="EMBL/GenBank/DDBJ databases">
        <title>Complete sequence of Rhodopseudomonas palustris BisB5.</title>
        <authorList>
            <consortium name="US DOE Joint Genome Institute"/>
            <person name="Copeland A."/>
            <person name="Lucas S."/>
            <person name="Lapidus A."/>
            <person name="Barry K."/>
            <person name="Detter J.C."/>
            <person name="Glavina del Rio T."/>
            <person name="Hammon N."/>
            <person name="Israni S."/>
            <person name="Dalin E."/>
            <person name="Tice H."/>
            <person name="Pitluck S."/>
            <person name="Chain P."/>
            <person name="Malfatti S."/>
            <person name="Shin M."/>
            <person name="Vergez L."/>
            <person name="Schmutz J."/>
            <person name="Larimer F."/>
            <person name="Land M."/>
            <person name="Hauser L."/>
            <person name="Pelletier D.A."/>
            <person name="Kyrpides N."/>
            <person name="Lykidis A."/>
            <person name="Oda Y."/>
            <person name="Harwood C.S."/>
            <person name="Richardson P."/>
        </authorList>
    </citation>
    <scope>NUCLEOTIDE SEQUENCE [LARGE SCALE GENOMIC DNA]</scope>
    <source>
        <strain evidence="1 2">BisB5</strain>
    </source>
</reference>
<dbReference type="EMBL" id="CP000283">
    <property type="protein sequence ID" value="ABE41344.1"/>
    <property type="molecule type" value="Genomic_DNA"/>
</dbReference>
<dbReference type="Proteomes" id="UP000001818">
    <property type="component" value="Chromosome"/>
</dbReference>
<dbReference type="HOGENOM" id="CLU_131957_0_0_5"/>
<evidence type="ECO:0000313" key="1">
    <source>
        <dbReference type="EMBL" id="ABE41344.1"/>
    </source>
</evidence>
<protein>
    <recommendedName>
        <fullName evidence="3">Lipoprotein</fullName>
    </recommendedName>
</protein>
<evidence type="ECO:0000313" key="2">
    <source>
        <dbReference type="Proteomes" id="UP000001818"/>
    </source>
</evidence>
<organism evidence="1 2">
    <name type="scientific">Rhodopseudomonas palustris (strain BisB5)</name>
    <dbReference type="NCBI Taxonomy" id="316057"/>
    <lineage>
        <taxon>Bacteria</taxon>
        <taxon>Pseudomonadati</taxon>
        <taxon>Pseudomonadota</taxon>
        <taxon>Alphaproteobacteria</taxon>
        <taxon>Hyphomicrobiales</taxon>
        <taxon>Nitrobacteraceae</taxon>
        <taxon>Rhodopseudomonas</taxon>
    </lineage>
</organism>
<dbReference type="KEGG" id="rpd:RPD_4125"/>
<accession>Q130Z5</accession>
<evidence type="ECO:0008006" key="3">
    <source>
        <dbReference type="Google" id="ProtNLM"/>
    </source>
</evidence>
<dbReference type="AlphaFoldDB" id="Q130Z5"/>